<reference evidence="2" key="1">
    <citation type="journal article" date="2007" name="Nature">
        <title>The grapevine genome sequence suggests ancestral hexaploidization in major angiosperm phyla.</title>
        <authorList>
            <consortium name="The French-Italian Public Consortium for Grapevine Genome Characterization."/>
            <person name="Jaillon O."/>
            <person name="Aury J.-M."/>
            <person name="Noel B."/>
            <person name="Policriti A."/>
            <person name="Clepet C."/>
            <person name="Casagrande A."/>
            <person name="Choisne N."/>
            <person name="Aubourg S."/>
            <person name="Vitulo N."/>
            <person name="Jubin C."/>
            <person name="Vezzi A."/>
            <person name="Legeai F."/>
            <person name="Hugueney P."/>
            <person name="Dasilva C."/>
            <person name="Horner D."/>
            <person name="Mica E."/>
            <person name="Jublot D."/>
            <person name="Poulain J."/>
            <person name="Bruyere C."/>
            <person name="Billault A."/>
            <person name="Segurens B."/>
            <person name="Gouyvenoux M."/>
            <person name="Ugarte E."/>
            <person name="Cattonaro F."/>
            <person name="Anthouard V."/>
            <person name="Vico V."/>
            <person name="Del Fabbro C."/>
            <person name="Alaux M."/>
            <person name="Di Gaspero G."/>
            <person name="Dumas V."/>
            <person name="Felice N."/>
            <person name="Paillard S."/>
            <person name="Juman I."/>
            <person name="Moroldo M."/>
            <person name="Scalabrin S."/>
            <person name="Canaguier A."/>
            <person name="Le Clainche I."/>
            <person name="Malacrida G."/>
            <person name="Durand E."/>
            <person name="Pesole G."/>
            <person name="Laucou V."/>
            <person name="Chatelet P."/>
            <person name="Merdinoglu D."/>
            <person name="Delledonne M."/>
            <person name="Pezzotti M."/>
            <person name="Lecharny A."/>
            <person name="Scarpelli C."/>
            <person name="Artiguenave F."/>
            <person name="Pe M.E."/>
            <person name="Valle G."/>
            <person name="Morgante M."/>
            <person name="Caboche M."/>
            <person name="Adam-Blondon A.-F."/>
            <person name="Weissenbach J."/>
            <person name="Quetier F."/>
            <person name="Wincker P."/>
        </authorList>
    </citation>
    <scope>NUCLEOTIDE SEQUENCE [LARGE SCALE GENOMIC DNA]</scope>
    <source>
        <strain evidence="2">cv. Pinot noir / PN40024</strain>
    </source>
</reference>
<dbReference type="EMBL" id="FN596510">
    <property type="protein sequence ID" value="CCB60736.1"/>
    <property type="molecule type" value="Genomic_DNA"/>
</dbReference>
<proteinExistence type="predicted"/>
<dbReference type="InParanoid" id="F6I1C0"/>
<protein>
    <submittedName>
        <fullName evidence="1">Uncharacterized protein</fullName>
    </submittedName>
</protein>
<dbReference type="Proteomes" id="UP000009183">
    <property type="component" value="Chromosome 15"/>
</dbReference>
<evidence type="ECO:0000313" key="2">
    <source>
        <dbReference type="Proteomes" id="UP000009183"/>
    </source>
</evidence>
<organism evidence="1 2">
    <name type="scientific">Vitis vinifera</name>
    <name type="common">Grape</name>
    <dbReference type="NCBI Taxonomy" id="29760"/>
    <lineage>
        <taxon>Eukaryota</taxon>
        <taxon>Viridiplantae</taxon>
        <taxon>Streptophyta</taxon>
        <taxon>Embryophyta</taxon>
        <taxon>Tracheophyta</taxon>
        <taxon>Spermatophyta</taxon>
        <taxon>Magnoliopsida</taxon>
        <taxon>eudicotyledons</taxon>
        <taxon>Gunneridae</taxon>
        <taxon>Pentapetalae</taxon>
        <taxon>rosids</taxon>
        <taxon>Vitales</taxon>
        <taxon>Vitaceae</taxon>
        <taxon>Viteae</taxon>
        <taxon>Vitis</taxon>
    </lineage>
</organism>
<dbReference type="PaxDb" id="29760-VIT_15s0045g00120.t01"/>
<keyword evidence="2" id="KW-1185">Reference proteome</keyword>
<dbReference type="HOGENOM" id="CLU_3378037_0_0_1"/>
<dbReference type="STRING" id="29760.F6I1C0"/>
<gene>
    <name evidence="1" type="ordered locus">VIT_15s0045g00120</name>
</gene>
<accession>F6I1C0</accession>
<dbReference type="AlphaFoldDB" id="F6I1C0"/>
<name>F6I1C0_VITVI</name>
<evidence type="ECO:0000313" key="1">
    <source>
        <dbReference type="EMBL" id="CCB60736.1"/>
    </source>
</evidence>
<sequence length="34" mass="3939">MSLKNPSLNPRIRLLIEKRGEEIWLGKGGYPERS</sequence>